<dbReference type="InterPro" id="IPR036291">
    <property type="entry name" value="NAD(P)-bd_dom_sf"/>
</dbReference>
<dbReference type="InterPro" id="IPR013149">
    <property type="entry name" value="ADH-like_C"/>
</dbReference>
<dbReference type="Pfam" id="PF00107">
    <property type="entry name" value="ADH_zinc_N"/>
    <property type="match status" value="1"/>
</dbReference>
<dbReference type="InterPro" id="IPR011032">
    <property type="entry name" value="GroES-like_sf"/>
</dbReference>
<comment type="caution">
    <text evidence="2">The sequence shown here is derived from an EMBL/GenBank/DDBJ whole genome shotgun (WGS) entry which is preliminary data.</text>
</comment>
<dbReference type="SUPFAM" id="SSF51735">
    <property type="entry name" value="NAD(P)-binding Rossmann-fold domains"/>
    <property type="match status" value="1"/>
</dbReference>
<gene>
    <name evidence="2" type="ORF">AM231_10445</name>
</gene>
<dbReference type="Gene3D" id="3.90.180.10">
    <property type="entry name" value="Medium-chain alcohol dehydrogenases, catalytic domain"/>
    <property type="match status" value="1"/>
</dbReference>
<keyword evidence="3" id="KW-1185">Reference proteome</keyword>
<dbReference type="Proteomes" id="UP000036932">
    <property type="component" value="Unassembled WGS sequence"/>
</dbReference>
<dbReference type="InterPro" id="IPR013154">
    <property type="entry name" value="ADH-like_N"/>
</dbReference>
<dbReference type="EMBL" id="LIUT01000001">
    <property type="protein sequence ID" value="KOR89516.1"/>
    <property type="molecule type" value="Genomic_DNA"/>
</dbReference>
<feature type="domain" description="Enoyl reductase (ER)" evidence="1">
    <location>
        <begin position="10"/>
        <end position="326"/>
    </location>
</feature>
<protein>
    <submittedName>
        <fullName evidence="2">Alcohol dehydrogenase</fullName>
    </submittedName>
</protein>
<reference evidence="3" key="1">
    <citation type="submission" date="2015-08" db="EMBL/GenBank/DDBJ databases">
        <title>Genome sequencing project for genomic taxonomy and phylogenomics of Bacillus-like bacteria.</title>
        <authorList>
            <person name="Liu B."/>
            <person name="Wang J."/>
            <person name="Zhu Y."/>
            <person name="Liu G."/>
            <person name="Chen Q."/>
            <person name="Chen Z."/>
            <person name="Lan J."/>
            <person name="Che J."/>
            <person name="Ge C."/>
            <person name="Shi H."/>
            <person name="Pan Z."/>
            <person name="Liu X."/>
        </authorList>
    </citation>
    <scope>NUCLEOTIDE SEQUENCE [LARGE SCALE GENOMIC DNA]</scope>
    <source>
        <strain evidence="3">FJAT-22460</strain>
    </source>
</reference>
<evidence type="ECO:0000313" key="2">
    <source>
        <dbReference type="EMBL" id="KOR89516.1"/>
    </source>
</evidence>
<evidence type="ECO:0000313" key="3">
    <source>
        <dbReference type="Proteomes" id="UP000036932"/>
    </source>
</evidence>
<accession>A0A0M1P4V4</accession>
<dbReference type="AlphaFoldDB" id="A0A0M1P4V4"/>
<dbReference type="InterPro" id="IPR052711">
    <property type="entry name" value="Zinc_ADH-like"/>
</dbReference>
<dbReference type="OrthoDB" id="9787435at2"/>
<dbReference type="SMART" id="SM00829">
    <property type="entry name" value="PKS_ER"/>
    <property type="match status" value="1"/>
</dbReference>
<dbReference type="SUPFAM" id="SSF50129">
    <property type="entry name" value="GroES-like"/>
    <property type="match status" value="1"/>
</dbReference>
<dbReference type="PANTHER" id="PTHR45033:SF3">
    <property type="entry name" value="DEHYDROGENASE, PUTATIVE (AFU_ORTHOLOGUE AFUA_2G13270)-RELATED"/>
    <property type="match status" value="1"/>
</dbReference>
<name>A0A0M1P4V4_9BACL</name>
<dbReference type="InterPro" id="IPR020843">
    <property type="entry name" value="ER"/>
</dbReference>
<dbReference type="PATRIC" id="fig|1705565.3.peg.4080"/>
<dbReference type="Pfam" id="PF08240">
    <property type="entry name" value="ADH_N"/>
    <property type="match status" value="1"/>
</dbReference>
<proteinExistence type="predicted"/>
<sequence length="333" mass="35773">MKAAIHHGRSGLDGLRVGDMISEQPGPGEIRVRLKTAGLNHRDLFIMKGRSSSDGPLIPGSDGAGIIDAVGEGVNGWDVGASVIIHPTIGWDKIEEVPTVPQILGGPTNGTFAENVIIPAENAFSKPENLSWEEAGVLPLSALTAYRALFTRAKLKAGEHVLIPGIGGGVATYAMLMAQAVGAVVSVTSRNETKLEQARRFSVQHAVLSGGDWNEELKGEKVDVILDSIGPATFSKYLEVIKPNGRIVSFGASSGDAVEVPLRALFYPQLSWIGTSMGSREEFGDMLRFMEEHAIRPLIDQMYPLDETVEAFRRMRAGEQFGNIGLDLTSLSR</sequence>
<organism evidence="2 3">
    <name type="scientific">Paenibacillus solani</name>
    <dbReference type="NCBI Taxonomy" id="1705565"/>
    <lineage>
        <taxon>Bacteria</taxon>
        <taxon>Bacillati</taxon>
        <taxon>Bacillota</taxon>
        <taxon>Bacilli</taxon>
        <taxon>Bacillales</taxon>
        <taxon>Paenibacillaceae</taxon>
        <taxon>Paenibacillus</taxon>
    </lineage>
</organism>
<dbReference type="Gene3D" id="3.40.50.720">
    <property type="entry name" value="NAD(P)-binding Rossmann-like Domain"/>
    <property type="match status" value="1"/>
</dbReference>
<evidence type="ECO:0000259" key="1">
    <source>
        <dbReference type="SMART" id="SM00829"/>
    </source>
</evidence>
<dbReference type="PANTHER" id="PTHR45033">
    <property type="match status" value="1"/>
</dbReference>
<dbReference type="GO" id="GO:0016491">
    <property type="term" value="F:oxidoreductase activity"/>
    <property type="evidence" value="ECO:0007669"/>
    <property type="project" value="InterPro"/>
</dbReference>
<dbReference type="RefSeq" id="WP_054402555.1">
    <property type="nucleotide sequence ID" value="NZ_LIUT01000001.1"/>
</dbReference>